<sequence>MKLCIPILLLCLAFPAQGQALQEDSRANAWVDSVLNQMSTEEKIGQLFMVAAYSNQTKEQEDALEAQIRRYGLGGIIFFQGEPAHQVELTRRYQKAAPYPLLIGMDAEHGIGWRLKGGMEFPKMGTIGAITNDSLVLALGQTIARHCREIGVHVNFAPVVDLNSNPANPVIGIRSFGEDPERVSQKAILFMKGSECEQVLPVAKHFPGHGDTDTDSHKVLPVIAHSRSKLDSNELYPYRALIEANVPAIMTSHLNVPALDSSGMPASLSPLIINKLLKHDLHFQGLCFTDAMNMKGVTQILPSGEAEVQALLAGNDILLFPADIGKAVNAVRQAVEEGIVTDSLLTEKCRKILYCKYRYALPNLYPSTESGLWSRLNSPEDIALKRRLYREAITLVKNEKELLPLKRLDTLRIASLNFGSGKTNAFQTMLQHYAEVRNFTVNRQLTPEEINTWKNRLKDYNCVIIYNQAASNSAGKQFGYAPALDSLVRQLAGKHLILCHPALPYGVRPYMDLPFEGVIISYENGLYAQQYAAQAVFGGIGMHGQLPVGIDSLHQAGYGLTTPACRLGYETPEMLGLSSKALLPIDSLCRHAIKIKATPGCEVLIAYHGKVIYNKAFGYHTYERKQKNTTTDIYDLASVTKTTATLPTIMKLYEEKRIDLDSPIGTYCRRLAGTNKQHLTIRELLCHNAGLKACLSPFLDAIDLKALEGRLFTTKATANNTLRLKPRLYANTHYRFRDSTLSNRPKAGYEQVAPGLYLFPGYQDTIIHQILTSPLDTPQKYVYSDLGFILLQWIAEEVSGESLAPYCQSHFFAPLGMNHTAYPAYQAFRRNQTVPSCHDQLYRKTVIHGSVHDPTAALLGGISGHAGLFGSAEDIAKLLQMYLNQGEYGGERYLSPETVQTFTCRNHCYPHNRRGLGFDMPEPDTTKGSPVCDLCPLNSYGHSGFTGILTWSDPDNQLIYIFMSNRTYPNEHNTKLTRENIRTQIQEIIYKGISATPCLPEVNDACCCP</sequence>
<dbReference type="GO" id="GO:0004563">
    <property type="term" value="F:beta-N-acetylhexosaminidase activity"/>
    <property type="evidence" value="ECO:0007669"/>
    <property type="project" value="UniProtKB-EC"/>
</dbReference>
<dbReference type="Gene3D" id="3.20.20.300">
    <property type="entry name" value="Glycoside hydrolase, family 3, N-terminal domain"/>
    <property type="match status" value="1"/>
</dbReference>
<feature type="domain" description="Beta-lactamase-related" evidence="7">
    <location>
        <begin position="588"/>
        <end position="978"/>
    </location>
</feature>
<dbReference type="SUPFAM" id="SSF56601">
    <property type="entry name" value="beta-lactamase/transpeptidase-like"/>
    <property type="match status" value="1"/>
</dbReference>
<dbReference type="InterPro" id="IPR017853">
    <property type="entry name" value="GH"/>
</dbReference>
<dbReference type="InterPro" id="IPR001764">
    <property type="entry name" value="Glyco_hydro_3_N"/>
</dbReference>
<dbReference type="EMBL" id="DXFT01000122">
    <property type="protein sequence ID" value="HIX03735.1"/>
    <property type="molecule type" value="Genomic_DNA"/>
</dbReference>
<comment type="caution">
    <text evidence="9">The sequence shown here is derived from an EMBL/GenBank/DDBJ whole genome shotgun (WGS) entry which is preliminary data.</text>
</comment>
<feature type="chain" id="PRO_5039482197" description="beta-N-acetylhexosaminidase" evidence="6">
    <location>
        <begin position="19"/>
        <end position="1009"/>
    </location>
</feature>
<dbReference type="InterPro" id="IPR036881">
    <property type="entry name" value="Glyco_hydro_3_C_sf"/>
</dbReference>
<reference evidence="9" key="1">
    <citation type="journal article" date="2021" name="PeerJ">
        <title>Extensive microbial diversity within the chicken gut microbiome revealed by metagenomics and culture.</title>
        <authorList>
            <person name="Gilroy R."/>
            <person name="Ravi A."/>
            <person name="Getino M."/>
            <person name="Pursley I."/>
            <person name="Horton D.L."/>
            <person name="Alikhan N.F."/>
            <person name="Baker D."/>
            <person name="Gharbi K."/>
            <person name="Hall N."/>
            <person name="Watson M."/>
            <person name="Adriaenssens E.M."/>
            <person name="Foster-Nyarko E."/>
            <person name="Jarju S."/>
            <person name="Secka A."/>
            <person name="Antonio M."/>
            <person name="Oren A."/>
            <person name="Chaudhuri R.R."/>
            <person name="La Ragione R."/>
            <person name="Hildebrand F."/>
            <person name="Pallen M.J."/>
        </authorList>
    </citation>
    <scope>NUCLEOTIDE SEQUENCE</scope>
    <source>
        <strain evidence="9">23274</strain>
    </source>
</reference>
<dbReference type="InterPro" id="IPR050226">
    <property type="entry name" value="NagZ_Beta-hexosaminidase"/>
</dbReference>
<dbReference type="EC" id="3.2.1.52" evidence="3"/>
<accession>A0A9D1V0A4</accession>
<evidence type="ECO:0000256" key="5">
    <source>
        <dbReference type="ARBA" id="ARBA00023295"/>
    </source>
</evidence>
<comment type="similarity">
    <text evidence="2">Belongs to the glycosyl hydrolase 3 family.</text>
</comment>
<evidence type="ECO:0000313" key="9">
    <source>
        <dbReference type="EMBL" id="HIX03735.1"/>
    </source>
</evidence>
<dbReference type="PANTHER" id="PTHR30480:SF13">
    <property type="entry name" value="BETA-HEXOSAMINIDASE"/>
    <property type="match status" value="1"/>
</dbReference>
<feature type="signal peptide" evidence="6">
    <location>
        <begin position="1"/>
        <end position="18"/>
    </location>
</feature>
<dbReference type="InterPro" id="IPR012338">
    <property type="entry name" value="Beta-lactam/transpept-like"/>
</dbReference>
<evidence type="ECO:0000256" key="4">
    <source>
        <dbReference type="ARBA" id="ARBA00022801"/>
    </source>
</evidence>
<dbReference type="InterPro" id="IPR001466">
    <property type="entry name" value="Beta-lactam-related"/>
</dbReference>
<proteinExistence type="inferred from homology"/>
<evidence type="ECO:0000259" key="8">
    <source>
        <dbReference type="Pfam" id="PF00933"/>
    </source>
</evidence>
<dbReference type="InterPro" id="IPR036962">
    <property type="entry name" value="Glyco_hydro_3_N_sf"/>
</dbReference>
<name>A0A9D1V0A4_9BACT</name>
<dbReference type="PANTHER" id="PTHR30480">
    <property type="entry name" value="BETA-HEXOSAMINIDASE-RELATED"/>
    <property type="match status" value="1"/>
</dbReference>
<evidence type="ECO:0000259" key="7">
    <source>
        <dbReference type="Pfam" id="PF00144"/>
    </source>
</evidence>
<dbReference type="GO" id="GO:0005975">
    <property type="term" value="P:carbohydrate metabolic process"/>
    <property type="evidence" value="ECO:0007669"/>
    <property type="project" value="InterPro"/>
</dbReference>
<dbReference type="Gene3D" id="3.40.710.10">
    <property type="entry name" value="DD-peptidase/beta-lactamase superfamily"/>
    <property type="match status" value="1"/>
</dbReference>
<keyword evidence="5" id="KW-0326">Glycosidase</keyword>
<dbReference type="Proteomes" id="UP000824202">
    <property type="component" value="Unassembled WGS sequence"/>
</dbReference>
<evidence type="ECO:0000256" key="6">
    <source>
        <dbReference type="SAM" id="SignalP"/>
    </source>
</evidence>
<evidence type="ECO:0000256" key="1">
    <source>
        <dbReference type="ARBA" id="ARBA00001231"/>
    </source>
</evidence>
<dbReference type="Pfam" id="PF00144">
    <property type="entry name" value="Beta-lactamase"/>
    <property type="match status" value="1"/>
</dbReference>
<evidence type="ECO:0000256" key="2">
    <source>
        <dbReference type="ARBA" id="ARBA00005336"/>
    </source>
</evidence>
<dbReference type="Pfam" id="PF00933">
    <property type="entry name" value="Glyco_hydro_3"/>
    <property type="match status" value="1"/>
</dbReference>
<keyword evidence="6" id="KW-0732">Signal</keyword>
<protein>
    <recommendedName>
        <fullName evidence="3">beta-N-acetylhexosaminidase</fullName>
        <ecNumber evidence="3">3.2.1.52</ecNumber>
    </recommendedName>
</protein>
<evidence type="ECO:0000313" key="10">
    <source>
        <dbReference type="Proteomes" id="UP000824202"/>
    </source>
</evidence>
<feature type="domain" description="Glycoside hydrolase family 3 N-terminal" evidence="8">
    <location>
        <begin position="40"/>
        <end position="353"/>
    </location>
</feature>
<dbReference type="SUPFAM" id="SSF51445">
    <property type="entry name" value="(Trans)glycosidases"/>
    <property type="match status" value="1"/>
</dbReference>
<comment type="catalytic activity">
    <reaction evidence="1">
        <text>Hydrolysis of terminal non-reducing N-acetyl-D-hexosamine residues in N-acetyl-beta-D-hexosaminides.</text>
        <dbReference type="EC" id="3.2.1.52"/>
    </reaction>
</comment>
<reference evidence="9" key="2">
    <citation type="submission" date="2021-04" db="EMBL/GenBank/DDBJ databases">
        <authorList>
            <person name="Gilroy R."/>
        </authorList>
    </citation>
    <scope>NUCLEOTIDE SEQUENCE</scope>
    <source>
        <strain evidence="9">23274</strain>
    </source>
</reference>
<gene>
    <name evidence="9" type="ORF">H9863_06425</name>
</gene>
<dbReference type="AlphaFoldDB" id="A0A9D1V0A4"/>
<keyword evidence="4 9" id="KW-0378">Hydrolase</keyword>
<organism evidence="9 10">
    <name type="scientific">Candidatus Odoribacter faecigallinarum</name>
    <dbReference type="NCBI Taxonomy" id="2838706"/>
    <lineage>
        <taxon>Bacteria</taxon>
        <taxon>Pseudomonadati</taxon>
        <taxon>Bacteroidota</taxon>
        <taxon>Bacteroidia</taxon>
        <taxon>Bacteroidales</taxon>
        <taxon>Odoribacteraceae</taxon>
        <taxon>Odoribacter</taxon>
    </lineage>
</organism>
<evidence type="ECO:0000256" key="3">
    <source>
        <dbReference type="ARBA" id="ARBA00012663"/>
    </source>
</evidence>
<dbReference type="Gene3D" id="3.40.50.1700">
    <property type="entry name" value="Glycoside hydrolase family 3 C-terminal domain"/>
    <property type="match status" value="1"/>
</dbReference>
<dbReference type="GO" id="GO:0009254">
    <property type="term" value="P:peptidoglycan turnover"/>
    <property type="evidence" value="ECO:0007669"/>
    <property type="project" value="TreeGrafter"/>
</dbReference>